<dbReference type="EMBL" id="BQNB010021694">
    <property type="protein sequence ID" value="GJU09074.1"/>
    <property type="molecule type" value="Genomic_DNA"/>
</dbReference>
<dbReference type="Proteomes" id="UP001151760">
    <property type="component" value="Unassembled WGS sequence"/>
</dbReference>
<feature type="compositionally biased region" description="Basic and acidic residues" evidence="1">
    <location>
        <begin position="17"/>
        <end position="26"/>
    </location>
</feature>
<reference evidence="2" key="1">
    <citation type="journal article" date="2022" name="Int. J. Mol. Sci.">
        <title>Draft Genome of Tanacetum Coccineum: Genomic Comparison of Closely Related Tanacetum-Family Plants.</title>
        <authorList>
            <person name="Yamashiro T."/>
            <person name="Shiraishi A."/>
            <person name="Nakayama K."/>
            <person name="Satake H."/>
        </authorList>
    </citation>
    <scope>NUCLEOTIDE SEQUENCE</scope>
</reference>
<evidence type="ECO:0000313" key="3">
    <source>
        <dbReference type="Proteomes" id="UP001151760"/>
    </source>
</evidence>
<name>A0ABQ5JDD8_9ASTR</name>
<evidence type="ECO:0000256" key="1">
    <source>
        <dbReference type="SAM" id="MobiDB-lite"/>
    </source>
</evidence>
<sequence length="78" mass="7924">MVHLVVGLVCRGGNSSGRDEILRSGDDSGDNGDGGGDGGMGAEAYSATSALVDGNGGVWGQTDIRALWRRVMDTGKIV</sequence>
<keyword evidence="3" id="KW-1185">Reference proteome</keyword>
<protein>
    <submittedName>
        <fullName evidence="2">Uncharacterized protein</fullName>
    </submittedName>
</protein>
<feature type="compositionally biased region" description="Gly residues" evidence="1">
    <location>
        <begin position="31"/>
        <end position="41"/>
    </location>
</feature>
<comment type="caution">
    <text evidence="2">The sequence shown here is derived from an EMBL/GenBank/DDBJ whole genome shotgun (WGS) entry which is preliminary data.</text>
</comment>
<proteinExistence type="predicted"/>
<gene>
    <name evidence="2" type="ORF">Tco_1125504</name>
</gene>
<organism evidence="2 3">
    <name type="scientific">Tanacetum coccineum</name>
    <dbReference type="NCBI Taxonomy" id="301880"/>
    <lineage>
        <taxon>Eukaryota</taxon>
        <taxon>Viridiplantae</taxon>
        <taxon>Streptophyta</taxon>
        <taxon>Embryophyta</taxon>
        <taxon>Tracheophyta</taxon>
        <taxon>Spermatophyta</taxon>
        <taxon>Magnoliopsida</taxon>
        <taxon>eudicotyledons</taxon>
        <taxon>Gunneridae</taxon>
        <taxon>Pentapetalae</taxon>
        <taxon>asterids</taxon>
        <taxon>campanulids</taxon>
        <taxon>Asterales</taxon>
        <taxon>Asteraceae</taxon>
        <taxon>Asteroideae</taxon>
        <taxon>Anthemideae</taxon>
        <taxon>Anthemidinae</taxon>
        <taxon>Tanacetum</taxon>
    </lineage>
</organism>
<feature type="region of interest" description="Disordered" evidence="1">
    <location>
        <begin position="12"/>
        <end position="41"/>
    </location>
</feature>
<evidence type="ECO:0000313" key="2">
    <source>
        <dbReference type="EMBL" id="GJU09074.1"/>
    </source>
</evidence>
<reference evidence="2" key="2">
    <citation type="submission" date="2022-01" db="EMBL/GenBank/DDBJ databases">
        <authorList>
            <person name="Yamashiro T."/>
            <person name="Shiraishi A."/>
            <person name="Satake H."/>
            <person name="Nakayama K."/>
        </authorList>
    </citation>
    <scope>NUCLEOTIDE SEQUENCE</scope>
</reference>
<accession>A0ABQ5JDD8</accession>